<gene>
    <name evidence="1" type="ORF">CQW49_07865</name>
</gene>
<protein>
    <submittedName>
        <fullName evidence="1">Uncharacterized protein</fullName>
    </submittedName>
</protein>
<dbReference type="Proteomes" id="UP000230709">
    <property type="component" value="Chromosome"/>
</dbReference>
<evidence type="ECO:0000313" key="1">
    <source>
        <dbReference type="EMBL" id="ATQ67819.1"/>
    </source>
</evidence>
<dbReference type="RefSeq" id="WP_003611069.1">
    <property type="nucleotide sequence ID" value="NZ_ADVE02000001.1"/>
</dbReference>
<dbReference type="STRING" id="595536.GCA_000178815_03578"/>
<name>A0A2D2CYT6_METT3</name>
<reference evidence="2" key="1">
    <citation type="submission" date="2017-10" db="EMBL/GenBank/DDBJ databases">
        <title>Completed PacBio SMRT sequence of Methylosinus trichosporium OB3b reveals presence of a third large plasmid.</title>
        <authorList>
            <person name="Charles T.C."/>
            <person name="Lynch M.D.J."/>
            <person name="Heil J.R."/>
            <person name="Cheng J."/>
        </authorList>
    </citation>
    <scope>NUCLEOTIDE SEQUENCE [LARGE SCALE GENOMIC DNA]</scope>
    <source>
        <strain evidence="2">OB3b</strain>
    </source>
</reference>
<evidence type="ECO:0000313" key="2">
    <source>
        <dbReference type="Proteomes" id="UP000230709"/>
    </source>
</evidence>
<accession>A0A2D2CYT6</accession>
<dbReference type="EMBL" id="CP023737">
    <property type="protein sequence ID" value="ATQ67819.1"/>
    <property type="molecule type" value="Genomic_DNA"/>
</dbReference>
<sequence>MRKRINFSANMEALADDENALQGYVQEYGDNLVSDFLQPSGARGFAGLAVTRKTSTVVSVAPGRYYDSAGRMYGLDQASEIDITAYLPSVSPRIVAIVCYGQTQDANSVVRDFINPATEEATPRQVYLEQHRQVVLTVVAGTEAASPVNPVIGSTYLGVAYVRLTPAGVVAQSSISMIVADEIESLDDAFGRIASLESWKKSVNTSVETLRTEIASISSALKGLANVDGLSELARELARLREEIGLPDAYTMSHADVYLTASESDTANVAWLAKVEEGVRFADANRNEQQIALLSSIDPAVTITPGGLMLPKYSEIISLSIGDSAKERDLDLPIAQFQMTTISGDVLTLSRLRQRYGEEFLVCTNGRYWKTGEFDPVSGVFRKNGETFVADDIKAASLNHRIIRLQRFFEDDWEQDYWKFGATQKSVTGKLLAQTRLATATRWVTGYDLWITDAAATGDVTLLVCEVSDGKPDLSSIYAWVTVAAANLVANGWTHFPLEPFVVTPKSRYAIVVVTAGAHTFKISNNNDYTQGTLFTFVDDDYAIAMPDRDLCFQEYNAKFLSTSTVVNLQPWSLDGGITGIDVLAPCVRGGSAILKWQFKSNNTWYTVGAISGTTPFTGLPALVQARLALTHTQDFAPGVKLAESRVALTRPRTNGVAISNAWTTPAPITTVQITVLLSSYDTTYHSFAAKLLYGASYATEAAAASTSIRTRSDGLKVVTVNFTGLPNLTSYKWKFTFATTNALKPFVIEETADVAL</sequence>
<keyword evidence="2" id="KW-1185">Reference proteome</keyword>
<dbReference type="AlphaFoldDB" id="A0A2D2CYT6"/>
<organism evidence="1 2">
    <name type="scientific">Methylosinus trichosporium (strain ATCC 35070 / NCIMB 11131 / UNIQEM 75 / OB3b)</name>
    <dbReference type="NCBI Taxonomy" id="595536"/>
    <lineage>
        <taxon>Bacteria</taxon>
        <taxon>Pseudomonadati</taxon>
        <taxon>Pseudomonadota</taxon>
        <taxon>Alphaproteobacteria</taxon>
        <taxon>Hyphomicrobiales</taxon>
        <taxon>Methylocystaceae</taxon>
        <taxon>Methylosinus</taxon>
    </lineage>
</organism>
<proteinExistence type="predicted"/>
<dbReference type="KEGG" id="mtw:CQW49_07865"/>